<evidence type="ECO:0000313" key="8">
    <source>
        <dbReference type="EMBL" id="CAB4546670.1"/>
    </source>
</evidence>
<feature type="transmembrane region" description="Helical" evidence="7">
    <location>
        <begin position="191"/>
        <end position="211"/>
    </location>
</feature>
<name>A0A6J6C5S5_9ZZZZ</name>
<dbReference type="InterPro" id="IPR002781">
    <property type="entry name" value="TM_pro_TauE-like"/>
</dbReference>
<feature type="transmembrane region" description="Helical" evidence="7">
    <location>
        <begin position="223"/>
        <end position="241"/>
    </location>
</feature>
<accession>A0A6J6C5S5</accession>
<dbReference type="PANTHER" id="PTHR30269:SF37">
    <property type="entry name" value="MEMBRANE TRANSPORTER PROTEIN"/>
    <property type="match status" value="1"/>
</dbReference>
<gene>
    <name evidence="8" type="ORF">UFOPK1493_00734</name>
</gene>
<keyword evidence="4 7" id="KW-0812">Transmembrane</keyword>
<proteinExistence type="predicted"/>
<feature type="transmembrane region" description="Helical" evidence="7">
    <location>
        <begin position="164"/>
        <end position="185"/>
    </location>
</feature>
<evidence type="ECO:0000256" key="3">
    <source>
        <dbReference type="ARBA" id="ARBA00022475"/>
    </source>
</evidence>
<feature type="transmembrane region" description="Helical" evidence="7">
    <location>
        <begin position="129"/>
        <end position="152"/>
    </location>
</feature>
<dbReference type="EMBL" id="CAEZSR010000016">
    <property type="protein sequence ID" value="CAB4546670.1"/>
    <property type="molecule type" value="Genomic_DNA"/>
</dbReference>
<dbReference type="PANTHER" id="PTHR30269">
    <property type="entry name" value="TRANSMEMBRANE PROTEIN YFCA"/>
    <property type="match status" value="1"/>
</dbReference>
<organism evidence="8">
    <name type="scientific">freshwater metagenome</name>
    <dbReference type="NCBI Taxonomy" id="449393"/>
    <lineage>
        <taxon>unclassified sequences</taxon>
        <taxon>metagenomes</taxon>
        <taxon>ecological metagenomes</taxon>
    </lineage>
</organism>
<protein>
    <submittedName>
        <fullName evidence="8">Unannotated protein</fullName>
    </submittedName>
</protein>
<dbReference type="InterPro" id="IPR052017">
    <property type="entry name" value="TSUP"/>
</dbReference>
<reference evidence="8" key="1">
    <citation type="submission" date="2020-05" db="EMBL/GenBank/DDBJ databases">
        <authorList>
            <person name="Chiriac C."/>
            <person name="Salcher M."/>
            <person name="Ghai R."/>
            <person name="Kavagutti S V."/>
        </authorList>
    </citation>
    <scope>NUCLEOTIDE SEQUENCE</scope>
</reference>
<evidence type="ECO:0000256" key="5">
    <source>
        <dbReference type="ARBA" id="ARBA00022989"/>
    </source>
</evidence>
<feature type="transmembrane region" description="Helical" evidence="7">
    <location>
        <begin position="44"/>
        <end position="61"/>
    </location>
</feature>
<dbReference type="GO" id="GO:0005886">
    <property type="term" value="C:plasma membrane"/>
    <property type="evidence" value="ECO:0007669"/>
    <property type="project" value="UniProtKB-SubCell"/>
</dbReference>
<evidence type="ECO:0000256" key="7">
    <source>
        <dbReference type="SAM" id="Phobius"/>
    </source>
</evidence>
<comment type="subcellular location">
    <subcellularLocation>
        <location evidence="1">Cell membrane</location>
        <topology evidence="1">Multi-pass membrane protein</topology>
    </subcellularLocation>
</comment>
<feature type="transmembrane region" description="Helical" evidence="7">
    <location>
        <begin position="73"/>
        <end position="93"/>
    </location>
</feature>
<evidence type="ECO:0000256" key="1">
    <source>
        <dbReference type="ARBA" id="ARBA00004651"/>
    </source>
</evidence>
<dbReference type="Pfam" id="PF01925">
    <property type="entry name" value="TauE"/>
    <property type="match status" value="1"/>
</dbReference>
<keyword evidence="5 7" id="KW-1133">Transmembrane helix</keyword>
<keyword evidence="2" id="KW-0813">Transport</keyword>
<evidence type="ECO:0000256" key="4">
    <source>
        <dbReference type="ARBA" id="ARBA00022692"/>
    </source>
</evidence>
<keyword evidence="3" id="KW-1003">Cell membrane</keyword>
<dbReference type="AlphaFoldDB" id="A0A6J6C5S5"/>
<keyword evidence="6 7" id="KW-0472">Membrane</keyword>
<sequence>MSGVELAVVAGSVFVAAMVQVLSGFGFALLCVPLMTLAVDAKEAVVISTLLGAGVSTWQAWHGRAHTERAVARRMIIGAYLGMPVGLLVFLTVDDRVLRFLLGLAVLVAVVLLAVRLDLRHVGDGLDTGAGFLSGVLNTSLSTNGPPLVFTLQARHLQPDAFRATITTVFAYSNVLGVSLFVASGKVDRDGLVAAAVALPALFLGQVSGYPLRRHVAGERFRVLVLLLLTAAALSAIVSALA</sequence>
<feature type="transmembrane region" description="Helical" evidence="7">
    <location>
        <begin position="6"/>
        <end position="32"/>
    </location>
</feature>
<evidence type="ECO:0000256" key="2">
    <source>
        <dbReference type="ARBA" id="ARBA00022448"/>
    </source>
</evidence>
<feature type="transmembrane region" description="Helical" evidence="7">
    <location>
        <begin position="100"/>
        <end position="117"/>
    </location>
</feature>
<evidence type="ECO:0000256" key="6">
    <source>
        <dbReference type="ARBA" id="ARBA00023136"/>
    </source>
</evidence>